<evidence type="ECO:0000313" key="1">
    <source>
        <dbReference type="EMBL" id="BAU47663.1"/>
    </source>
</evidence>
<keyword evidence="2" id="KW-1185">Reference proteome</keyword>
<dbReference type="Pfam" id="PF11743">
    <property type="entry name" value="DUF3301"/>
    <property type="match status" value="1"/>
</dbReference>
<dbReference type="KEGG" id="sva:SVA_1084"/>
<dbReference type="Proteomes" id="UP000218899">
    <property type="component" value="Chromosome"/>
</dbReference>
<reference evidence="1 2" key="1">
    <citation type="submission" date="2015-08" db="EMBL/GenBank/DDBJ databases">
        <title>Complete genome sequence of Sulfurifustis variabilis.</title>
        <authorList>
            <person name="Miura A."/>
            <person name="Kojima H."/>
            <person name="Fukui M."/>
        </authorList>
    </citation>
    <scope>NUCLEOTIDE SEQUENCE [LARGE SCALE GENOMIC DNA]</scope>
    <source>
        <strain evidence="2">skN76</strain>
    </source>
</reference>
<dbReference type="EMBL" id="AP014936">
    <property type="protein sequence ID" value="BAU47663.1"/>
    <property type="molecule type" value="Genomic_DNA"/>
</dbReference>
<evidence type="ECO:0000313" key="2">
    <source>
        <dbReference type="Proteomes" id="UP000218899"/>
    </source>
</evidence>
<dbReference type="InterPro" id="IPR021732">
    <property type="entry name" value="DUF3301"/>
</dbReference>
<evidence type="ECO:0008006" key="3">
    <source>
        <dbReference type="Google" id="ProtNLM"/>
    </source>
</evidence>
<accession>A0A1B4V2C6</accession>
<protein>
    <recommendedName>
        <fullName evidence="3">DUF3301 domain-containing protein</fullName>
    </recommendedName>
</protein>
<dbReference type="AlphaFoldDB" id="A0A1B4V2C6"/>
<dbReference type="RefSeq" id="WP_096459850.1">
    <property type="nucleotide sequence ID" value="NZ_AP014936.1"/>
</dbReference>
<proteinExistence type="predicted"/>
<name>A0A1B4V2C6_9GAMM</name>
<gene>
    <name evidence="1" type="ORF">SVA_1084</name>
</gene>
<sequence length="104" mass="11899">MIELGLILFIALALALWVDGRRVQEIGVRAARRECERAGMQFLDETVALGRLALRRDADGRIRLERAYHFEYGTPSGDRERGRVVVLGSRLTALELEHRFVHLQ</sequence>
<dbReference type="OrthoDB" id="5959530at2"/>
<organism evidence="1 2">
    <name type="scientific">Sulfurifustis variabilis</name>
    <dbReference type="NCBI Taxonomy" id="1675686"/>
    <lineage>
        <taxon>Bacteria</taxon>
        <taxon>Pseudomonadati</taxon>
        <taxon>Pseudomonadota</taxon>
        <taxon>Gammaproteobacteria</taxon>
        <taxon>Acidiferrobacterales</taxon>
        <taxon>Acidiferrobacteraceae</taxon>
        <taxon>Sulfurifustis</taxon>
    </lineage>
</organism>